<dbReference type="Proteomes" id="UP000243723">
    <property type="component" value="Unassembled WGS sequence"/>
</dbReference>
<dbReference type="AlphaFoldDB" id="A0A2P7ZAX7"/>
<gene>
    <name evidence="2" type="ORF">B9Z65_2485</name>
</gene>
<feature type="region of interest" description="Disordered" evidence="1">
    <location>
        <begin position="210"/>
        <end position="229"/>
    </location>
</feature>
<accession>A0A2P7ZAX7</accession>
<evidence type="ECO:0000313" key="2">
    <source>
        <dbReference type="EMBL" id="PSK45345.1"/>
    </source>
</evidence>
<proteinExistence type="predicted"/>
<name>A0A2P7ZAX7_9PEZI</name>
<organism evidence="2 3">
    <name type="scientific">Elsinoe australis</name>
    <dbReference type="NCBI Taxonomy" id="40998"/>
    <lineage>
        <taxon>Eukaryota</taxon>
        <taxon>Fungi</taxon>
        <taxon>Dikarya</taxon>
        <taxon>Ascomycota</taxon>
        <taxon>Pezizomycotina</taxon>
        <taxon>Dothideomycetes</taxon>
        <taxon>Dothideomycetidae</taxon>
        <taxon>Myriangiales</taxon>
        <taxon>Elsinoaceae</taxon>
        <taxon>Elsinoe</taxon>
    </lineage>
</organism>
<comment type="caution">
    <text evidence="2">The sequence shown here is derived from an EMBL/GenBank/DDBJ whole genome shotgun (WGS) entry which is preliminary data.</text>
</comment>
<protein>
    <submittedName>
        <fullName evidence="2">Uncharacterized protein</fullName>
    </submittedName>
</protein>
<dbReference type="OrthoDB" id="10478446at2759"/>
<evidence type="ECO:0000256" key="1">
    <source>
        <dbReference type="SAM" id="MobiDB-lite"/>
    </source>
</evidence>
<sequence length="358" mass="41190">MTQLPFTSLDELSSFGDAGSRLAEAAHGLNPLHVPLVLGMFSLYIELVRIGWYSDEEIDWPLHRSSIIEEVGWASLGFTSDVLAIMRYLPYFNTAEQSRHNGDLVPGAPPFSYTSPLLTDIRGPIPQLDQDTLIPPHMLRLVHGGHAGTEYIYNTATGLITRLDMSASRIDIPNPLVNAASHLPRTPPSQLFQTWLKNLRTLYWLPDPTREDSYEEEPPSQPNDSDRWRHPVYSRKNRVHCFRAKKRIFRNHGWPTSADYDSQACFAELALFNERERELYHAVMNHEYPMNFEIYYPEVQEEPLRTYERFLEEAVGEDAVTEPQIPIDPIMIGHLEPGFDLAAARRKRDEYWASKQEL</sequence>
<dbReference type="EMBL" id="NHZQ01000251">
    <property type="protein sequence ID" value="PSK45345.1"/>
    <property type="molecule type" value="Genomic_DNA"/>
</dbReference>
<evidence type="ECO:0000313" key="3">
    <source>
        <dbReference type="Proteomes" id="UP000243723"/>
    </source>
</evidence>
<reference evidence="2 3" key="1">
    <citation type="submission" date="2017-05" db="EMBL/GenBank/DDBJ databases">
        <title>Draft genome sequence of Elsinoe australis.</title>
        <authorList>
            <person name="Cheng Q."/>
        </authorList>
    </citation>
    <scope>NUCLEOTIDE SEQUENCE [LARGE SCALE GENOMIC DNA]</scope>
    <source>
        <strain evidence="2 3">NL1</strain>
    </source>
</reference>
<keyword evidence="3" id="KW-1185">Reference proteome</keyword>